<dbReference type="EMBL" id="RXGB01001999">
    <property type="protein sequence ID" value="TMW96724.1"/>
    <property type="molecule type" value="Genomic_DNA"/>
</dbReference>
<sequence>MTARRGCIVSIYLGILKLGTENRLSVNWDGPAERVSDRHDGSAGRTVTVHLVKNGIQGCCDDLRDGPSQARRAVTCCANPRQNRIPLHVLRVVLDCSFLNYKD</sequence>
<evidence type="ECO:0000313" key="1">
    <source>
        <dbReference type="EMBL" id="TMW96724.1"/>
    </source>
</evidence>
<reference evidence="1" key="1">
    <citation type="submission" date="2019-05" db="EMBL/GenBank/DDBJ databases">
        <title>The de novo reference genome and transcriptome assemblies of the wild tomato species Solanum chilense.</title>
        <authorList>
            <person name="Stam R."/>
            <person name="Nosenko T."/>
            <person name="Hoerger A.C."/>
            <person name="Stephan W."/>
            <person name="Seidel M.A."/>
            <person name="Kuhn J.M.M."/>
            <person name="Haberer G."/>
            <person name="Tellier A."/>
        </authorList>
    </citation>
    <scope>NUCLEOTIDE SEQUENCE</scope>
    <source>
        <tissue evidence="1">Mature leaves</tissue>
    </source>
</reference>
<organism evidence="1">
    <name type="scientific">Solanum chilense</name>
    <name type="common">Tomato</name>
    <name type="synonym">Lycopersicon chilense</name>
    <dbReference type="NCBI Taxonomy" id="4083"/>
    <lineage>
        <taxon>Eukaryota</taxon>
        <taxon>Viridiplantae</taxon>
        <taxon>Streptophyta</taxon>
        <taxon>Embryophyta</taxon>
        <taxon>Tracheophyta</taxon>
        <taxon>Spermatophyta</taxon>
        <taxon>Magnoliopsida</taxon>
        <taxon>eudicotyledons</taxon>
        <taxon>Gunneridae</taxon>
        <taxon>Pentapetalae</taxon>
        <taxon>asterids</taxon>
        <taxon>lamiids</taxon>
        <taxon>Solanales</taxon>
        <taxon>Solanaceae</taxon>
        <taxon>Solanoideae</taxon>
        <taxon>Solaneae</taxon>
        <taxon>Solanum</taxon>
        <taxon>Solanum subgen. Lycopersicon</taxon>
    </lineage>
</organism>
<accession>A0A6N2BPP6</accession>
<comment type="caution">
    <text evidence="1">The sequence shown here is derived from an EMBL/GenBank/DDBJ whole genome shotgun (WGS) entry which is preliminary data.</text>
</comment>
<protein>
    <submittedName>
        <fullName evidence="1">Uncharacterized protein</fullName>
    </submittedName>
</protein>
<dbReference type="AlphaFoldDB" id="A0A6N2BPP6"/>
<proteinExistence type="predicted"/>
<gene>
    <name evidence="1" type="ORF">EJD97_006907</name>
</gene>
<name>A0A6N2BPP6_SOLCI</name>